<dbReference type="PROSITE" id="PS50096">
    <property type="entry name" value="IQ"/>
    <property type="match status" value="1"/>
</dbReference>
<name>A0ABD1SX22_9LAMI</name>
<reference evidence="4" key="1">
    <citation type="submission" date="2024-07" db="EMBL/GenBank/DDBJ databases">
        <title>Two chromosome-level genome assemblies of Korean endemic species Abeliophyllum distichum and Forsythia ovata (Oleaceae).</title>
        <authorList>
            <person name="Jang H."/>
        </authorList>
    </citation>
    <scope>NUCLEOTIDE SEQUENCE [LARGE SCALE GENOMIC DNA]</scope>
</reference>
<proteinExistence type="predicted"/>
<dbReference type="AlphaFoldDB" id="A0ABD1SX22"/>
<dbReference type="PANTHER" id="PTHR33322">
    <property type="entry name" value="BAG DOMAIN CONTAINING PROTEIN, EXPRESSED"/>
    <property type="match status" value="1"/>
</dbReference>
<sequence>MASHRHHHHHCHPCAAASTAAPTCYCYYCYTNYNQCPPPPDPHLHHLYSSQLNPPHTPHTQPHLSYHHSHFQEPYFQEEQPTHPTVSSLVRRIAALESSLHRHSSSSSSQYLRHAAARTIQTHFRAFLVRRSRTLRQLKNLASIKSTLNILKSSVSENTGFDYEALSQKATCLLLKLDCIQGDDPMIRDGKRTINRELIKFLDFIDGFCGKRREISSRVVKNVRCRGNNINSRVLQSDGKMGNVDSGVVGSVNVEKLRGLVEKIDKLSTKFDVDEWKVIEKPRISIVEKNGISQNRSGGLVKQHGGIQTKAKKSVSFAENGKVYRVLRRIQESVSNADCDSFVDGDISVDVERELEDYPQREVEEVGVTSKEAEDDDNEEDYLENGVSQCSSDGERDSRKCMRNEPSLDGNARSG</sequence>
<evidence type="ECO:0000256" key="1">
    <source>
        <dbReference type="ARBA" id="ARBA00023186"/>
    </source>
</evidence>
<gene>
    <name evidence="3" type="ORF">Adt_20617</name>
</gene>
<accession>A0ABD1SX22</accession>
<evidence type="ECO:0000256" key="2">
    <source>
        <dbReference type="SAM" id="MobiDB-lite"/>
    </source>
</evidence>
<keyword evidence="4" id="KW-1185">Reference proteome</keyword>
<keyword evidence="1" id="KW-0143">Chaperone</keyword>
<feature type="compositionally biased region" description="Basic and acidic residues" evidence="2">
    <location>
        <begin position="393"/>
        <end position="403"/>
    </location>
</feature>
<dbReference type="EMBL" id="JBFOLK010000006">
    <property type="protein sequence ID" value="KAL2504996.1"/>
    <property type="molecule type" value="Genomic_DNA"/>
</dbReference>
<feature type="compositionally biased region" description="Acidic residues" evidence="2">
    <location>
        <begin position="373"/>
        <end position="383"/>
    </location>
</feature>
<evidence type="ECO:0000313" key="4">
    <source>
        <dbReference type="Proteomes" id="UP001604336"/>
    </source>
</evidence>
<feature type="region of interest" description="Disordered" evidence="2">
    <location>
        <begin position="361"/>
        <end position="415"/>
    </location>
</feature>
<dbReference type="InterPro" id="IPR040400">
    <property type="entry name" value="BAG5/6/7/8"/>
</dbReference>
<protein>
    <submittedName>
        <fullName evidence="3">BAG family molecular chaperone regulator 8</fullName>
    </submittedName>
</protein>
<dbReference type="Proteomes" id="UP001604336">
    <property type="component" value="Unassembled WGS sequence"/>
</dbReference>
<evidence type="ECO:0000313" key="3">
    <source>
        <dbReference type="EMBL" id="KAL2504996.1"/>
    </source>
</evidence>
<organism evidence="3 4">
    <name type="scientific">Abeliophyllum distichum</name>
    <dbReference type="NCBI Taxonomy" id="126358"/>
    <lineage>
        <taxon>Eukaryota</taxon>
        <taxon>Viridiplantae</taxon>
        <taxon>Streptophyta</taxon>
        <taxon>Embryophyta</taxon>
        <taxon>Tracheophyta</taxon>
        <taxon>Spermatophyta</taxon>
        <taxon>Magnoliopsida</taxon>
        <taxon>eudicotyledons</taxon>
        <taxon>Gunneridae</taxon>
        <taxon>Pentapetalae</taxon>
        <taxon>asterids</taxon>
        <taxon>lamiids</taxon>
        <taxon>Lamiales</taxon>
        <taxon>Oleaceae</taxon>
        <taxon>Forsythieae</taxon>
        <taxon>Abeliophyllum</taxon>
    </lineage>
</organism>
<dbReference type="PANTHER" id="PTHR33322:SF18">
    <property type="entry name" value="BAG FAMILY MOLECULAR CHAPERONE REGULATOR 8, CHLOROPLASTIC"/>
    <property type="match status" value="1"/>
</dbReference>
<comment type="caution">
    <text evidence="3">The sequence shown here is derived from an EMBL/GenBank/DDBJ whole genome shotgun (WGS) entry which is preliminary data.</text>
</comment>